<feature type="transmembrane region" description="Helical" evidence="13">
    <location>
        <begin position="95"/>
        <end position="113"/>
    </location>
</feature>
<feature type="transmembrane region" description="Helical" evidence="13">
    <location>
        <begin position="490"/>
        <end position="509"/>
    </location>
</feature>
<dbReference type="EMBL" id="CP020465">
    <property type="protein sequence ID" value="ASP48223.1"/>
    <property type="molecule type" value="Genomic_DNA"/>
</dbReference>
<dbReference type="NCBIfam" id="TIGR00813">
    <property type="entry name" value="sss"/>
    <property type="match status" value="1"/>
</dbReference>
<evidence type="ECO:0000256" key="6">
    <source>
        <dbReference type="ARBA" id="ARBA00022847"/>
    </source>
</evidence>
<feature type="transmembrane region" description="Helical" evidence="13">
    <location>
        <begin position="201"/>
        <end position="222"/>
    </location>
</feature>
<gene>
    <name evidence="14" type="primary">actP</name>
    <name evidence="14" type="ORF">B5D82_10910</name>
</gene>
<dbReference type="KEGG" id="cber:B5D82_10910"/>
<dbReference type="PROSITE" id="PS00456">
    <property type="entry name" value="NA_SOLUT_SYMP_1"/>
    <property type="match status" value="1"/>
</dbReference>
<dbReference type="InterPro" id="IPR038377">
    <property type="entry name" value="Na/Glc_symporter_sf"/>
</dbReference>
<evidence type="ECO:0000256" key="8">
    <source>
        <dbReference type="ARBA" id="ARBA00023053"/>
    </source>
</evidence>
<evidence type="ECO:0000256" key="11">
    <source>
        <dbReference type="ARBA" id="ARBA00023201"/>
    </source>
</evidence>
<evidence type="ECO:0000313" key="15">
    <source>
        <dbReference type="Proteomes" id="UP000202259"/>
    </source>
</evidence>
<evidence type="ECO:0000256" key="7">
    <source>
        <dbReference type="ARBA" id="ARBA00022989"/>
    </source>
</evidence>
<feature type="transmembrane region" description="Helical" evidence="13">
    <location>
        <begin position="171"/>
        <end position="194"/>
    </location>
</feature>
<dbReference type="InterPro" id="IPR018212">
    <property type="entry name" value="Na/solute_symporter_CS"/>
</dbReference>
<feature type="transmembrane region" description="Helical" evidence="13">
    <location>
        <begin position="396"/>
        <end position="415"/>
    </location>
</feature>
<keyword evidence="3" id="KW-0813">Transport</keyword>
<dbReference type="RefSeq" id="WP_094122797.1">
    <property type="nucleotide sequence ID" value="NZ_CP020465.1"/>
</dbReference>
<keyword evidence="6" id="KW-0769">Symport</keyword>
<dbReference type="GO" id="GO:0005886">
    <property type="term" value="C:plasma membrane"/>
    <property type="evidence" value="ECO:0007669"/>
    <property type="project" value="UniProtKB-SubCell"/>
</dbReference>
<dbReference type="PANTHER" id="PTHR48086:SF6">
    <property type="entry name" value="CATION_ACETATE SYMPORTER ACTP"/>
    <property type="match status" value="1"/>
</dbReference>
<dbReference type="PANTHER" id="PTHR48086">
    <property type="entry name" value="SODIUM/PROLINE SYMPORTER-RELATED"/>
    <property type="match status" value="1"/>
</dbReference>
<dbReference type="GO" id="GO:0006814">
    <property type="term" value="P:sodium ion transport"/>
    <property type="evidence" value="ECO:0007669"/>
    <property type="project" value="UniProtKB-KW"/>
</dbReference>
<keyword evidence="9" id="KW-0406">Ion transport</keyword>
<comment type="subcellular location">
    <subcellularLocation>
        <location evidence="1">Cell membrane</location>
        <topology evidence="1">Multi-pass membrane protein</topology>
    </subcellularLocation>
</comment>
<dbReference type="GO" id="GO:0015293">
    <property type="term" value="F:symporter activity"/>
    <property type="evidence" value="ECO:0007669"/>
    <property type="project" value="UniProtKB-KW"/>
</dbReference>
<organism evidence="14 15">
    <name type="scientific">Cognaticolwellia beringensis</name>
    <dbReference type="NCBI Taxonomy" id="1967665"/>
    <lineage>
        <taxon>Bacteria</taxon>
        <taxon>Pseudomonadati</taxon>
        <taxon>Pseudomonadota</taxon>
        <taxon>Gammaproteobacteria</taxon>
        <taxon>Alteromonadales</taxon>
        <taxon>Colwelliaceae</taxon>
        <taxon>Cognaticolwellia</taxon>
    </lineage>
</organism>
<keyword evidence="8" id="KW-0915">Sodium</keyword>
<dbReference type="GO" id="GO:0015123">
    <property type="term" value="F:acetate transmembrane transporter activity"/>
    <property type="evidence" value="ECO:0007669"/>
    <property type="project" value="TreeGrafter"/>
</dbReference>
<dbReference type="GO" id="GO:0006847">
    <property type="term" value="P:plasma membrane acetate transport"/>
    <property type="evidence" value="ECO:0007669"/>
    <property type="project" value="TreeGrafter"/>
</dbReference>
<evidence type="ECO:0000256" key="3">
    <source>
        <dbReference type="ARBA" id="ARBA00022448"/>
    </source>
</evidence>
<dbReference type="PROSITE" id="PS50283">
    <property type="entry name" value="NA_SOLUT_SYMP_3"/>
    <property type="match status" value="1"/>
</dbReference>
<reference evidence="14 15" key="1">
    <citation type="submission" date="2017-08" db="EMBL/GenBank/DDBJ databases">
        <title>Complete genome of Colwellia sp. NB097-1, a psychrophile bacterium ioslated from Bering Sea.</title>
        <authorList>
            <person name="Chen X."/>
        </authorList>
    </citation>
    <scope>NUCLEOTIDE SEQUENCE [LARGE SCALE GENOMIC DNA]</scope>
    <source>
        <strain evidence="14 15">NB097-1</strain>
    </source>
</reference>
<accession>A0A222G9C4</accession>
<dbReference type="InterPro" id="IPR050277">
    <property type="entry name" value="Sodium:Solute_Symporter"/>
</dbReference>
<proteinExistence type="inferred from homology"/>
<evidence type="ECO:0000313" key="14">
    <source>
        <dbReference type="EMBL" id="ASP48223.1"/>
    </source>
</evidence>
<dbReference type="Proteomes" id="UP000202259">
    <property type="component" value="Chromosome"/>
</dbReference>
<protein>
    <submittedName>
        <fullName evidence="14">Cation acetate symporter</fullName>
    </submittedName>
</protein>
<dbReference type="InterPro" id="IPR001734">
    <property type="entry name" value="Na/solute_symporter"/>
</dbReference>
<keyword evidence="10 13" id="KW-0472">Membrane</keyword>
<feature type="transmembrane region" description="Helical" evidence="13">
    <location>
        <begin position="421"/>
        <end position="445"/>
    </location>
</feature>
<dbReference type="CDD" id="cd11480">
    <property type="entry name" value="SLC5sbd_u4"/>
    <property type="match status" value="1"/>
</dbReference>
<feature type="transmembrane region" description="Helical" evidence="13">
    <location>
        <begin position="452"/>
        <end position="470"/>
    </location>
</feature>
<feature type="transmembrane region" description="Helical" evidence="13">
    <location>
        <begin position="140"/>
        <end position="159"/>
    </location>
</feature>
<dbReference type="Gene3D" id="1.20.1730.10">
    <property type="entry name" value="Sodium/glucose cotransporter"/>
    <property type="match status" value="1"/>
</dbReference>
<keyword evidence="4" id="KW-1003">Cell membrane</keyword>
<keyword evidence="11" id="KW-0739">Sodium transport</keyword>
<feature type="transmembrane region" description="Helical" evidence="13">
    <location>
        <begin position="350"/>
        <end position="375"/>
    </location>
</feature>
<evidence type="ECO:0000256" key="10">
    <source>
        <dbReference type="ARBA" id="ARBA00023136"/>
    </source>
</evidence>
<evidence type="ECO:0000256" key="13">
    <source>
        <dbReference type="SAM" id="Phobius"/>
    </source>
</evidence>
<keyword evidence="7 13" id="KW-1133">Transmembrane helix</keyword>
<keyword evidence="5 13" id="KW-0812">Transmembrane</keyword>
<comment type="similarity">
    <text evidence="2 12">Belongs to the sodium:solute symporter (SSF) (TC 2.A.21) family.</text>
</comment>
<feature type="transmembrane region" description="Helical" evidence="13">
    <location>
        <begin position="67"/>
        <end position="89"/>
    </location>
</feature>
<evidence type="ECO:0000256" key="1">
    <source>
        <dbReference type="ARBA" id="ARBA00004651"/>
    </source>
</evidence>
<evidence type="ECO:0000256" key="2">
    <source>
        <dbReference type="ARBA" id="ARBA00006434"/>
    </source>
</evidence>
<sequence>MKFLIAIITFIYSNQVLAVDGGINPASITTFVLFVLFTLGVSYWASKRTTSSTAFYTAGGQITAGQNGTAIAGDFMSAASFLGITGLIYTAGFDGLILAVGALAGWPLMLFIISERVRNLGRFTFTDVVSYRLQQRPIRAIATVGSITVIIFYLVAQLVGAGKLIELLFGLSYEVAVLFIGILVMVYVTVGGMLATTWVQIVKAVLLVLGATLMCILLLVILKFDINSLFSEAVKVHPRGDLIVQPGSFFTDPIQAITIAITMMCGLLGLPHILMRIFTVPDMQTARKSVLYASGIMGYFYGMIILIGFAAIILVSTNPEFFVDGQLIGGTNMVAIHLAKVLGGDVLMGFMSAVAFATILAVVAGLIVAGSATVAHDVYAELICKGKPEPEKELKLTRIAAVSFCLIGMGVSILFQKQNVAFIAVMPLVIAASVNFPILLLAMFWRGFTTRGAVVGGIVGFISSVTLIILGPKVWVSIIGAESAIFPYDYPALFTMVAAFITMFIVSKLDKSAAAEQDRSKFDAQLIASELATDVSAASDH</sequence>
<keyword evidence="15" id="KW-1185">Reference proteome</keyword>
<feature type="transmembrane region" description="Helical" evidence="13">
    <location>
        <begin position="290"/>
        <end position="315"/>
    </location>
</feature>
<evidence type="ECO:0000256" key="4">
    <source>
        <dbReference type="ARBA" id="ARBA00022475"/>
    </source>
</evidence>
<feature type="transmembrane region" description="Helical" evidence="13">
    <location>
        <begin position="254"/>
        <end position="278"/>
    </location>
</feature>
<dbReference type="OrthoDB" id="9764416at2"/>
<name>A0A222G9C4_9GAMM</name>
<evidence type="ECO:0000256" key="9">
    <source>
        <dbReference type="ARBA" id="ARBA00023065"/>
    </source>
</evidence>
<evidence type="ECO:0000256" key="12">
    <source>
        <dbReference type="RuleBase" id="RU362091"/>
    </source>
</evidence>
<dbReference type="AlphaFoldDB" id="A0A222G9C4"/>
<evidence type="ECO:0000256" key="5">
    <source>
        <dbReference type="ARBA" id="ARBA00022692"/>
    </source>
</evidence>
<dbReference type="Pfam" id="PF00474">
    <property type="entry name" value="SSF"/>
    <property type="match status" value="1"/>
</dbReference>
<feature type="transmembrane region" description="Helical" evidence="13">
    <location>
        <begin position="28"/>
        <end position="46"/>
    </location>
</feature>